<keyword evidence="2 7" id="KW-0813">Transport</keyword>
<feature type="transmembrane region" description="Helical" evidence="7">
    <location>
        <begin position="72"/>
        <end position="94"/>
    </location>
</feature>
<dbReference type="SUPFAM" id="SSF161098">
    <property type="entry name" value="MetI-like"/>
    <property type="match status" value="1"/>
</dbReference>
<comment type="similarity">
    <text evidence="7">Belongs to the binding-protein-dependent transport system permease family.</text>
</comment>
<feature type="domain" description="ABC transmembrane type-1" evidence="8">
    <location>
        <begin position="68"/>
        <end position="286"/>
    </location>
</feature>
<dbReference type="AlphaFoldDB" id="A0A081NUK1"/>
<dbReference type="RefSeq" id="WP_036692221.1">
    <property type="nucleotide sequence ID" value="NZ_JNVM01000043.1"/>
</dbReference>
<dbReference type="PANTHER" id="PTHR30193">
    <property type="entry name" value="ABC TRANSPORTER PERMEASE PROTEIN"/>
    <property type="match status" value="1"/>
</dbReference>
<dbReference type="PROSITE" id="PS50928">
    <property type="entry name" value="ABC_TM1"/>
    <property type="match status" value="1"/>
</dbReference>
<dbReference type="eggNOG" id="COG1175">
    <property type="taxonomic scope" value="Bacteria"/>
</dbReference>
<comment type="subcellular location">
    <subcellularLocation>
        <location evidence="1 7">Cell membrane</location>
        <topology evidence="1 7">Multi-pass membrane protein</topology>
    </subcellularLocation>
</comment>
<dbReference type="GO" id="GO:0005886">
    <property type="term" value="C:plasma membrane"/>
    <property type="evidence" value="ECO:0007669"/>
    <property type="project" value="UniProtKB-SubCell"/>
</dbReference>
<feature type="transmembrane region" description="Helical" evidence="7">
    <location>
        <begin position="106"/>
        <end position="130"/>
    </location>
</feature>
<accession>A0A081NUK1</accession>
<organism evidence="9 10">
    <name type="scientific">Paenibacillus tyrfis</name>
    <dbReference type="NCBI Taxonomy" id="1501230"/>
    <lineage>
        <taxon>Bacteria</taxon>
        <taxon>Bacillati</taxon>
        <taxon>Bacillota</taxon>
        <taxon>Bacilli</taxon>
        <taxon>Bacillales</taxon>
        <taxon>Paenibacillaceae</taxon>
        <taxon>Paenibacillus</taxon>
    </lineage>
</organism>
<evidence type="ECO:0000259" key="8">
    <source>
        <dbReference type="PROSITE" id="PS50928"/>
    </source>
</evidence>
<sequence>MNKKLVDYTAGYLFILPYVTGALVFFLLPALMSFYYLFTRYKVISPPQFVGLDNFRQMLQDTIFWEAFKNTFYFVALYVPGQVILPLIFAVLLYNSISLIKGKFATALRAVYYFPAIPSWFIIGTVWLWLLNSDAGIINQLLSAIGLSKIPFLQTDSPSLIPSLAAVAVWKGLGYGMFIYYIGLRNISETLYEVAKIDGASWWHKLKTITVPLLSPTIFLILIMAISDGFKSFDQHYTMVFNRSANNKTHLMVYLYEKAFRYLDMGYASLIAWVVFVCLILITLVVLKLQKRWVHYEH</sequence>
<dbReference type="InterPro" id="IPR035906">
    <property type="entry name" value="MetI-like_sf"/>
</dbReference>
<evidence type="ECO:0000313" key="9">
    <source>
        <dbReference type="EMBL" id="KEQ22124.1"/>
    </source>
</evidence>
<evidence type="ECO:0000256" key="1">
    <source>
        <dbReference type="ARBA" id="ARBA00004651"/>
    </source>
</evidence>
<dbReference type="EMBL" id="JNVM01000043">
    <property type="protein sequence ID" value="KEQ22124.1"/>
    <property type="molecule type" value="Genomic_DNA"/>
</dbReference>
<protein>
    <recommendedName>
        <fullName evidence="8">ABC transmembrane type-1 domain-containing protein</fullName>
    </recommendedName>
</protein>
<dbReference type="InterPro" id="IPR051393">
    <property type="entry name" value="ABC_transporter_permease"/>
</dbReference>
<dbReference type="CDD" id="cd06261">
    <property type="entry name" value="TM_PBP2"/>
    <property type="match status" value="1"/>
</dbReference>
<evidence type="ECO:0000256" key="7">
    <source>
        <dbReference type="RuleBase" id="RU363032"/>
    </source>
</evidence>
<keyword evidence="6 7" id="KW-0472">Membrane</keyword>
<evidence type="ECO:0000256" key="2">
    <source>
        <dbReference type="ARBA" id="ARBA00022448"/>
    </source>
</evidence>
<dbReference type="InterPro" id="IPR000515">
    <property type="entry name" value="MetI-like"/>
</dbReference>
<proteinExistence type="inferred from homology"/>
<dbReference type="PANTHER" id="PTHR30193:SF37">
    <property type="entry name" value="INNER MEMBRANE ABC TRANSPORTER PERMEASE PROTEIN YCJO"/>
    <property type="match status" value="1"/>
</dbReference>
<name>A0A081NUK1_9BACL</name>
<keyword evidence="10" id="KW-1185">Reference proteome</keyword>
<reference evidence="9 10" key="1">
    <citation type="submission" date="2014-06" db="EMBL/GenBank/DDBJ databases">
        <title>Draft genome sequence of Paenibacillus sp. MSt1.</title>
        <authorList>
            <person name="Aw Y.K."/>
            <person name="Ong K.S."/>
            <person name="Gan H.M."/>
            <person name="Lee S.M."/>
        </authorList>
    </citation>
    <scope>NUCLEOTIDE SEQUENCE [LARGE SCALE GENOMIC DNA]</scope>
    <source>
        <strain evidence="9 10">MSt1</strain>
    </source>
</reference>
<gene>
    <name evidence="9" type="ORF">ET33_27580</name>
</gene>
<dbReference type="Proteomes" id="UP000028123">
    <property type="component" value="Unassembled WGS sequence"/>
</dbReference>
<feature type="transmembrane region" description="Helical" evidence="7">
    <location>
        <begin position="265"/>
        <end position="287"/>
    </location>
</feature>
<keyword evidence="5 7" id="KW-1133">Transmembrane helix</keyword>
<keyword evidence="4 7" id="KW-0812">Transmembrane</keyword>
<dbReference type="Pfam" id="PF00528">
    <property type="entry name" value="BPD_transp_1"/>
    <property type="match status" value="1"/>
</dbReference>
<evidence type="ECO:0000256" key="6">
    <source>
        <dbReference type="ARBA" id="ARBA00023136"/>
    </source>
</evidence>
<evidence type="ECO:0000313" key="10">
    <source>
        <dbReference type="Proteomes" id="UP000028123"/>
    </source>
</evidence>
<evidence type="ECO:0000256" key="4">
    <source>
        <dbReference type="ARBA" id="ARBA00022692"/>
    </source>
</evidence>
<feature type="transmembrane region" description="Helical" evidence="7">
    <location>
        <begin position="209"/>
        <end position="227"/>
    </location>
</feature>
<dbReference type="GO" id="GO:0055085">
    <property type="term" value="P:transmembrane transport"/>
    <property type="evidence" value="ECO:0007669"/>
    <property type="project" value="InterPro"/>
</dbReference>
<evidence type="ECO:0000256" key="3">
    <source>
        <dbReference type="ARBA" id="ARBA00022475"/>
    </source>
</evidence>
<dbReference type="Gene3D" id="1.10.3720.10">
    <property type="entry name" value="MetI-like"/>
    <property type="match status" value="1"/>
</dbReference>
<comment type="caution">
    <text evidence="9">The sequence shown here is derived from an EMBL/GenBank/DDBJ whole genome shotgun (WGS) entry which is preliminary data.</text>
</comment>
<feature type="transmembrane region" description="Helical" evidence="7">
    <location>
        <begin position="160"/>
        <end position="182"/>
    </location>
</feature>
<dbReference type="OrthoDB" id="9788108at2"/>
<keyword evidence="3" id="KW-1003">Cell membrane</keyword>
<evidence type="ECO:0000256" key="5">
    <source>
        <dbReference type="ARBA" id="ARBA00022989"/>
    </source>
</evidence>
<feature type="transmembrane region" description="Helical" evidence="7">
    <location>
        <begin position="12"/>
        <end position="38"/>
    </location>
</feature>